<dbReference type="PANTHER" id="PTHR30055:SF234">
    <property type="entry name" value="HTH-TYPE TRANSCRIPTIONAL REGULATOR BETI"/>
    <property type="match status" value="1"/>
</dbReference>
<sequence length="184" mass="20007">MRADARRNREAIVSAALELLASDPEASIGAIASRAGVGRVTVYGHFCTRAELIDAVFESALAASERTLSELGCAVDPRTALAELIAATWRIVGRTRGLLLAARDHLPAERVRELHRLPLERVRSLLHRGRSEGVFRTDLSEDWLIAVYYNVVHGAVEEVAAGRLEERDAADAITRVVDSAFAPA</sequence>
<dbReference type="eggNOG" id="COG1309">
    <property type="taxonomic scope" value="Bacteria"/>
</dbReference>
<evidence type="ECO:0000313" key="7">
    <source>
        <dbReference type="Proteomes" id="UP000009235"/>
    </source>
</evidence>
<name>F6EJH6_HOYSD</name>
<dbReference type="Gene3D" id="1.10.357.10">
    <property type="entry name" value="Tetracycline Repressor, domain 2"/>
    <property type="match status" value="1"/>
</dbReference>
<proteinExistence type="predicted"/>
<dbReference type="HOGENOM" id="CLU_069356_38_0_11"/>
<dbReference type="KEGG" id="asd:AS9A_0570"/>
<keyword evidence="1" id="KW-0805">Transcription regulation</keyword>
<reference evidence="6 7" key="1">
    <citation type="journal article" date="2011" name="J. Bacteriol.">
        <title>Complete genome sequence of Amycolicicoccus subflavus DQS3-9A1T, an actinomycete isolated from crude oil-polluted soil.</title>
        <authorList>
            <person name="Cai M."/>
            <person name="Chen W.M."/>
            <person name="Nie Y."/>
            <person name="Chi C.Q."/>
            <person name="Wang Y.N."/>
            <person name="Tang Y.Q."/>
            <person name="Li G.Y."/>
            <person name="Wu X.L."/>
        </authorList>
    </citation>
    <scope>NUCLEOTIDE SEQUENCE [LARGE SCALE GENOMIC DNA]</scope>
    <source>
        <strain evidence="7">DSM 45089 / DQS3-9A1</strain>
    </source>
</reference>
<dbReference type="OrthoDB" id="3869819at2"/>
<accession>F6EJH6</accession>
<dbReference type="GO" id="GO:0003700">
    <property type="term" value="F:DNA-binding transcription factor activity"/>
    <property type="evidence" value="ECO:0007669"/>
    <property type="project" value="TreeGrafter"/>
</dbReference>
<dbReference type="AlphaFoldDB" id="F6EJH6"/>
<keyword evidence="2 4" id="KW-0238">DNA-binding</keyword>
<evidence type="ECO:0000256" key="3">
    <source>
        <dbReference type="ARBA" id="ARBA00023163"/>
    </source>
</evidence>
<evidence type="ECO:0000256" key="4">
    <source>
        <dbReference type="PROSITE-ProRule" id="PRU00335"/>
    </source>
</evidence>
<dbReference type="PANTHER" id="PTHR30055">
    <property type="entry name" value="HTH-TYPE TRANSCRIPTIONAL REGULATOR RUTR"/>
    <property type="match status" value="1"/>
</dbReference>
<dbReference type="SUPFAM" id="SSF46689">
    <property type="entry name" value="Homeodomain-like"/>
    <property type="match status" value="1"/>
</dbReference>
<gene>
    <name evidence="6" type="ordered locus">AS9A_0570</name>
</gene>
<keyword evidence="3" id="KW-0804">Transcription</keyword>
<dbReference type="InterPro" id="IPR036271">
    <property type="entry name" value="Tet_transcr_reg_TetR-rel_C_sf"/>
</dbReference>
<dbReference type="RefSeq" id="WP_013805374.1">
    <property type="nucleotide sequence ID" value="NC_015564.1"/>
</dbReference>
<dbReference type="Pfam" id="PF00440">
    <property type="entry name" value="TetR_N"/>
    <property type="match status" value="1"/>
</dbReference>
<dbReference type="SUPFAM" id="SSF48498">
    <property type="entry name" value="Tetracyclin repressor-like, C-terminal domain"/>
    <property type="match status" value="1"/>
</dbReference>
<dbReference type="EMBL" id="CP002786">
    <property type="protein sequence ID" value="AEF39025.1"/>
    <property type="molecule type" value="Genomic_DNA"/>
</dbReference>
<protein>
    <submittedName>
        <fullName evidence="6">Transcriptional regulator, TetR family</fullName>
    </submittedName>
</protein>
<dbReference type="GO" id="GO:0000976">
    <property type="term" value="F:transcription cis-regulatory region binding"/>
    <property type="evidence" value="ECO:0007669"/>
    <property type="project" value="TreeGrafter"/>
</dbReference>
<organism evidence="6 7">
    <name type="scientific">Hoyosella subflava (strain DSM 45089 / JCM 17490 / NBRC 109087 / DQS3-9A1)</name>
    <name type="common">Amycolicicoccus subflavus</name>
    <dbReference type="NCBI Taxonomy" id="443218"/>
    <lineage>
        <taxon>Bacteria</taxon>
        <taxon>Bacillati</taxon>
        <taxon>Actinomycetota</taxon>
        <taxon>Actinomycetes</taxon>
        <taxon>Mycobacteriales</taxon>
        <taxon>Hoyosellaceae</taxon>
        <taxon>Hoyosella</taxon>
    </lineage>
</organism>
<evidence type="ECO:0000259" key="5">
    <source>
        <dbReference type="PROSITE" id="PS50977"/>
    </source>
</evidence>
<feature type="domain" description="HTH tetR-type" evidence="5">
    <location>
        <begin position="6"/>
        <end position="64"/>
    </location>
</feature>
<dbReference type="InterPro" id="IPR001647">
    <property type="entry name" value="HTH_TetR"/>
</dbReference>
<dbReference type="Proteomes" id="UP000009235">
    <property type="component" value="Chromosome"/>
</dbReference>
<feature type="DNA-binding region" description="H-T-H motif" evidence="4">
    <location>
        <begin position="27"/>
        <end position="46"/>
    </location>
</feature>
<evidence type="ECO:0000313" key="6">
    <source>
        <dbReference type="EMBL" id="AEF39025.1"/>
    </source>
</evidence>
<keyword evidence="7" id="KW-1185">Reference proteome</keyword>
<dbReference type="STRING" id="443218.AS9A_0570"/>
<dbReference type="InterPro" id="IPR009057">
    <property type="entry name" value="Homeodomain-like_sf"/>
</dbReference>
<evidence type="ECO:0000256" key="1">
    <source>
        <dbReference type="ARBA" id="ARBA00023015"/>
    </source>
</evidence>
<dbReference type="InterPro" id="IPR050109">
    <property type="entry name" value="HTH-type_TetR-like_transc_reg"/>
</dbReference>
<dbReference type="PROSITE" id="PS50977">
    <property type="entry name" value="HTH_TETR_2"/>
    <property type="match status" value="1"/>
</dbReference>
<evidence type="ECO:0000256" key="2">
    <source>
        <dbReference type="ARBA" id="ARBA00023125"/>
    </source>
</evidence>